<feature type="active site" description="N6-AMP-lysine intermediate" evidence="12">
    <location>
        <position position="133"/>
    </location>
</feature>
<evidence type="ECO:0000256" key="13">
    <source>
        <dbReference type="SAM" id="MobiDB-lite"/>
    </source>
</evidence>
<dbReference type="Pfam" id="PF12826">
    <property type="entry name" value="HHH_2"/>
    <property type="match status" value="1"/>
</dbReference>
<keyword evidence="2 12" id="KW-0436">Ligase</keyword>
<dbReference type="SUPFAM" id="SSF47781">
    <property type="entry name" value="RuvA domain 2-like"/>
    <property type="match status" value="1"/>
</dbReference>
<feature type="binding site" evidence="12">
    <location>
        <position position="324"/>
    </location>
    <ligand>
        <name>NAD(+)</name>
        <dbReference type="ChEBI" id="CHEBI:57540"/>
    </ligand>
</feature>
<keyword evidence="3 12" id="KW-0235">DNA replication</keyword>
<feature type="binding site" evidence="12">
    <location>
        <begin position="47"/>
        <end position="51"/>
    </location>
    <ligand>
        <name>NAD(+)</name>
        <dbReference type="ChEBI" id="CHEBI:57540"/>
    </ligand>
</feature>
<dbReference type="SUPFAM" id="SSF52113">
    <property type="entry name" value="BRCT domain"/>
    <property type="match status" value="1"/>
</dbReference>
<dbReference type="Pfam" id="PF00533">
    <property type="entry name" value="BRCT"/>
    <property type="match status" value="1"/>
</dbReference>
<organism evidence="15 16">
    <name type="scientific">Siccirubricoccus soli</name>
    <dbReference type="NCBI Taxonomy" id="2899147"/>
    <lineage>
        <taxon>Bacteria</taxon>
        <taxon>Pseudomonadati</taxon>
        <taxon>Pseudomonadota</taxon>
        <taxon>Alphaproteobacteria</taxon>
        <taxon>Acetobacterales</taxon>
        <taxon>Roseomonadaceae</taxon>
        <taxon>Siccirubricoccus</taxon>
    </lineage>
</organism>
<comment type="cofactor">
    <cofactor evidence="12">
        <name>Mg(2+)</name>
        <dbReference type="ChEBI" id="CHEBI:18420"/>
    </cofactor>
    <cofactor evidence="12">
        <name>Mn(2+)</name>
        <dbReference type="ChEBI" id="CHEBI:29035"/>
    </cofactor>
</comment>
<evidence type="ECO:0000256" key="8">
    <source>
        <dbReference type="ARBA" id="ARBA00023027"/>
    </source>
</evidence>
<dbReference type="InterPro" id="IPR004150">
    <property type="entry name" value="NAD_DNA_ligase_OB"/>
</dbReference>
<dbReference type="InterPro" id="IPR001357">
    <property type="entry name" value="BRCT_dom"/>
</dbReference>
<dbReference type="PROSITE" id="PS50172">
    <property type="entry name" value="BRCT"/>
    <property type="match status" value="1"/>
</dbReference>
<dbReference type="InterPro" id="IPR036420">
    <property type="entry name" value="BRCT_dom_sf"/>
</dbReference>
<dbReference type="InterPro" id="IPR018239">
    <property type="entry name" value="DNA_ligase_AS"/>
</dbReference>
<evidence type="ECO:0000256" key="2">
    <source>
        <dbReference type="ARBA" id="ARBA00022598"/>
    </source>
</evidence>
<dbReference type="InterPro" id="IPR010994">
    <property type="entry name" value="RuvA_2-like"/>
</dbReference>
<keyword evidence="9 12" id="KW-0234">DNA repair</keyword>
<accession>A0ABT1DBH6</accession>
<feature type="binding site" evidence="12">
    <location>
        <position position="348"/>
    </location>
    <ligand>
        <name>NAD(+)</name>
        <dbReference type="ChEBI" id="CHEBI:57540"/>
    </ligand>
</feature>
<feature type="binding site" evidence="12">
    <location>
        <position position="192"/>
    </location>
    <ligand>
        <name>NAD(+)</name>
        <dbReference type="ChEBI" id="CHEBI:57540"/>
    </ligand>
</feature>
<dbReference type="InterPro" id="IPR013839">
    <property type="entry name" value="DNAligase_adenylation"/>
</dbReference>
<dbReference type="InterPro" id="IPR041663">
    <property type="entry name" value="DisA/LigA_HHH"/>
</dbReference>
<evidence type="ECO:0000256" key="6">
    <source>
        <dbReference type="ARBA" id="ARBA00022833"/>
    </source>
</evidence>
<dbReference type="PROSITE" id="PS01055">
    <property type="entry name" value="DNA_LIGASE_N1"/>
    <property type="match status" value="1"/>
</dbReference>
<dbReference type="Proteomes" id="UP001523392">
    <property type="component" value="Unassembled WGS sequence"/>
</dbReference>
<dbReference type="SUPFAM" id="SSF50249">
    <property type="entry name" value="Nucleic acid-binding proteins"/>
    <property type="match status" value="1"/>
</dbReference>
<feature type="region of interest" description="Disordered" evidence="13">
    <location>
        <begin position="65"/>
        <end position="88"/>
    </location>
</feature>
<comment type="similarity">
    <text evidence="12">Belongs to the NAD-dependent DNA ligase family. LigA subfamily.</text>
</comment>
<dbReference type="SMART" id="SM00292">
    <property type="entry name" value="BRCT"/>
    <property type="match status" value="1"/>
</dbReference>
<dbReference type="NCBIfam" id="NF005932">
    <property type="entry name" value="PRK07956.1"/>
    <property type="match status" value="1"/>
</dbReference>
<dbReference type="PANTHER" id="PTHR23389">
    <property type="entry name" value="CHROMOSOME TRANSMISSION FIDELITY FACTOR 18"/>
    <property type="match status" value="1"/>
</dbReference>
<evidence type="ECO:0000256" key="7">
    <source>
        <dbReference type="ARBA" id="ARBA00022842"/>
    </source>
</evidence>
<dbReference type="Gene3D" id="3.30.470.30">
    <property type="entry name" value="DNA ligase/mRNA capping enzyme"/>
    <property type="match status" value="1"/>
</dbReference>
<evidence type="ECO:0000256" key="11">
    <source>
        <dbReference type="ARBA" id="ARBA00034005"/>
    </source>
</evidence>
<evidence type="ECO:0000313" key="15">
    <source>
        <dbReference type="EMBL" id="MCO6418555.1"/>
    </source>
</evidence>
<proteinExistence type="inferred from homology"/>
<evidence type="ECO:0000256" key="12">
    <source>
        <dbReference type="HAMAP-Rule" id="MF_01588"/>
    </source>
</evidence>
<feature type="binding site" evidence="12">
    <location>
        <position position="445"/>
    </location>
    <ligand>
        <name>Zn(2+)</name>
        <dbReference type="ChEBI" id="CHEBI:29105"/>
    </ligand>
</feature>
<dbReference type="InterPro" id="IPR013840">
    <property type="entry name" value="DNAligase_N"/>
</dbReference>
<dbReference type="HAMAP" id="MF_01588">
    <property type="entry name" value="DNA_ligase_A"/>
    <property type="match status" value="1"/>
</dbReference>
<dbReference type="EMBL" id="JAFIRR010000136">
    <property type="protein sequence ID" value="MCO6418555.1"/>
    <property type="molecule type" value="Genomic_DNA"/>
</dbReference>
<dbReference type="Pfam" id="PF01653">
    <property type="entry name" value="DNA_ligase_aden"/>
    <property type="match status" value="1"/>
</dbReference>
<dbReference type="PIRSF" id="PIRSF001604">
    <property type="entry name" value="LigA"/>
    <property type="match status" value="1"/>
</dbReference>
<dbReference type="PANTHER" id="PTHR23389:SF9">
    <property type="entry name" value="DNA LIGASE"/>
    <property type="match status" value="1"/>
</dbReference>
<dbReference type="EC" id="6.5.1.2" evidence="12"/>
<evidence type="ECO:0000313" key="16">
    <source>
        <dbReference type="Proteomes" id="UP001523392"/>
    </source>
</evidence>
<keyword evidence="16" id="KW-1185">Reference proteome</keyword>
<protein>
    <recommendedName>
        <fullName evidence="12">DNA ligase</fullName>
        <ecNumber evidence="12">6.5.1.2</ecNumber>
    </recommendedName>
    <alternativeName>
        <fullName evidence="12">Polydeoxyribonucleotide synthase [NAD(+)]</fullName>
    </alternativeName>
</protein>
<evidence type="ECO:0000256" key="1">
    <source>
        <dbReference type="ARBA" id="ARBA00004067"/>
    </source>
</evidence>
<comment type="caution">
    <text evidence="12">Lacks conserved residue(s) required for the propagation of feature annotation.</text>
</comment>
<feature type="binding site" evidence="12">
    <location>
        <position position="442"/>
    </location>
    <ligand>
        <name>Zn(2+)</name>
        <dbReference type="ChEBI" id="CHEBI:29105"/>
    </ligand>
</feature>
<dbReference type="Gene3D" id="1.10.150.20">
    <property type="entry name" value="5' to 3' exonuclease, C-terminal subdomain"/>
    <property type="match status" value="2"/>
</dbReference>
<dbReference type="SUPFAM" id="SSF56091">
    <property type="entry name" value="DNA ligase/mRNA capping enzyme, catalytic domain"/>
    <property type="match status" value="1"/>
</dbReference>
<evidence type="ECO:0000256" key="5">
    <source>
        <dbReference type="ARBA" id="ARBA00022763"/>
    </source>
</evidence>
<feature type="binding site" evidence="12">
    <location>
        <position position="131"/>
    </location>
    <ligand>
        <name>NAD(+)</name>
        <dbReference type="ChEBI" id="CHEBI:57540"/>
    </ligand>
</feature>
<dbReference type="CDD" id="cd00114">
    <property type="entry name" value="LIGANc"/>
    <property type="match status" value="1"/>
</dbReference>
<evidence type="ECO:0000256" key="9">
    <source>
        <dbReference type="ARBA" id="ARBA00023204"/>
    </source>
</evidence>
<sequence>MTPSPLRARRVEDLTEEEAAGELAALAAEIAAADIAYHQNDAPEITDAEYDALRRRNAALEARFPELKRADSPSEAPPGAAPAAGFAKSRHGTPMLSLDNAFEATDFAEFTRTIRRFLRLADAEVLRFVGEPKIDGVSVNLTYENGVFLRGATRGDGTEGEDITRNLETFPDSELPRRLGPDAPAQIEIRGEVFMSKADFLAFRDEQARLAEEREQRRERGERVGPEIRIPANPRNAAAGSLRQLDPKVTASRPLQLFAYAQGASSTPVAETHWDYLTALKRWGFRVNPLSKLLPDEHAAEAFQAALGAQRAGLDYDIDGVVYKLDRLDWQSRLGFVGRTPRWAIAWKFPAEQATTTLLKIDIQVGRTGALTPRAVMQPVNVGGVMVQHATLHNEDEIARKDVRIGDTVILQRAGDVIPQIVGILPEKRPADSTPFAFPEICPACGSHAIRPPGEVVRRCTGGLICPAQTVERLKHFVSRNAMDIEGLGEENIIALHEAGLVKSPADIFRLKGHAETIRQWEGWGRASRAESRKLANLLAAIESRRQPPLERFIFALGIRRIGAQNAKLLARHYHDVAHWRARMLAATTIGSEAREELGSIQGIGPAIATELAEFFKEARNLAALDDLLREVSPLPAASFGDSASPFAGKVMVFTGTLERTSRDEAEAVAERLGAKVTKSVSKKTDFVVVGAEAGSKAAKAAELGIRTLTEAEWREMAGLEG</sequence>
<feature type="domain" description="BRCT" evidence="14">
    <location>
        <begin position="642"/>
        <end position="714"/>
    </location>
</feature>
<evidence type="ECO:0000256" key="4">
    <source>
        <dbReference type="ARBA" id="ARBA00022723"/>
    </source>
</evidence>
<dbReference type="Pfam" id="PF03119">
    <property type="entry name" value="DNA_ligase_ZBD"/>
    <property type="match status" value="1"/>
</dbReference>
<name>A0ABT1DBH6_9PROT</name>
<dbReference type="SMART" id="SM00532">
    <property type="entry name" value="LIGANc"/>
    <property type="match status" value="1"/>
</dbReference>
<dbReference type="CDD" id="cd17748">
    <property type="entry name" value="BRCT_DNA_ligase_like"/>
    <property type="match status" value="1"/>
</dbReference>
<comment type="function">
    <text evidence="1 12">DNA ligase that catalyzes the formation of phosphodiester linkages between 5'-phosphoryl and 3'-hydroxyl groups in double-stranded DNA using NAD as a coenzyme and as the energy source for the reaction. It is essential for DNA replication and repair of damaged DNA.</text>
</comment>
<dbReference type="InterPro" id="IPR012340">
    <property type="entry name" value="NA-bd_OB-fold"/>
</dbReference>
<dbReference type="GO" id="GO:0003911">
    <property type="term" value="F:DNA ligase (NAD+) activity"/>
    <property type="evidence" value="ECO:0007669"/>
    <property type="project" value="UniProtKB-EC"/>
</dbReference>
<reference evidence="15 16" key="1">
    <citation type="submission" date="2021-12" db="EMBL/GenBank/DDBJ databases">
        <title>Siccirubricoccus leaddurans sp. nov., a high concentration Zn2+ tolerance bacterium.</title>
        <authorList>
            <person name="Cao Y."/>
        </authorList>
    </citation>
    <scope>NUCLEOTIDE SEQUENCE [LARGE SCALE GENOMIC DNA]</scope>
    <source>
        <strain evidence="15 16">KC 17139</strain>
    </source>
</reference>
<keyword evidence="8 12" id="KW-0520">NAD</keyword>
<comment type="catalytic activity">
    <reaction evidence="11 12">
        <text>NAD(+) + (deoxyribonucleotide)n-3'-hydroxyl + 5'-phospho-(deoxyribonucleotide)m = (deoxyribonucleotide)n+m + AMP + beta-nicotinamide D-nucleotide.</text>
        <dbReference type="EC" id="6.5.1.2"/>
    </reaction>
</comment>
<feature type="binding site" evidence="12">
    <location>
        <position position="466"/>
    </location>
    <ligand>
        <name>Zn(2+)</name>
        <dbReference type="ChEBI" id="CHEBI:29105"/>
    </ligand>
</feature>
<keyword evidence="4 12" id="KW-0479">Metal-binding</keyword>
<comment type="caution">
    <text evidence="15">The sequence shown here is derived from an EMBL/GenBank/DDBJ whole genome shotgun (WGS) entry which is preliminary data.</text>
</comment>
<dbReference type="InterPro" id="IPR004149">
    <property type="entry name" value="Znf_DNAligase_C4"/>
</dbReference>
<dbReference type="InterPro" id="IPR001679">
    <property type="entry name" value="DNA_ligase"/>
</dbReference>
<gene>
    <name evidence="12 15" type="primary">ligA</name>
    <name evidence="15" type="ORF">JYK14_20655</name>
</gene>
<feature type="binding site" evidence="12">
    <location>
        <begin position="97"/>
        <end position="98"/>
    </location>
    <ligand>
        <name>NAD(+)</name>
        <dbReference type="ChEBI" id="CHEBI:57540"/>
    </ligand>
</feature>
<dbReference type="Gene3D" id="1.10.287.610">
    <property type="entry name" value="Helix hairpin bin"/>
    <property type="match status" value="1"/>
</dbReference>
<evidence type="ECO:0000259" key="14">
    <source>
        <dbReference type="PROSITE" id="PS50172"/>
    </source>
</evidence>
<keyword evidence="5 12" id="KW-0227">DNA damage</keyword>
<dbReference type="Gene3D" id="6.20.10.30">
    <property type="match status" value="1"/>
</dbReference>
<dbReference type="Pfam" id="PF03120">
    <property type="entry name" value="OB_DNA_ligase"/>
    <property type="match status" value="1"/>
</dbReference>
<keyword evidence="6 12" id="KW-0862">Zinc</keyword>
<evidence type="ECO:0000256" key="3">
    <source>
        <dbReference type="ARBA" id="ARBA00022705"/>
    </source>
</evidence>
<dbReference type="Gene3D" id="3.40.50.10190">
    <property type="entry name" value="BRCT domain"/>
    <property type="match status" value="1"/>
</dbReference>
<dbReference type="NCBIfam" id="TIGR00575">
    <property type="entry name" value="dnlj"/>
    <property type="match status" value="1"/>
</dbReference>
<feature type="binding site" evidence="12">
    <location>
        <position position="154"/>
    </location>
    <ligand>
        <name>NAD(+)</name>
        <dbReference type="ChEBI" id="CHEBI:57540"/>
    </ligand>
</feature>
<dbReference type="Gene3D" id="2.40.50.140">
    <property type="entry name" value="Nucleic acid-binding proteins"/>
    <property type="match status" value="1"/>
</dbReference>
<dbReference type="RefSeq" id="WP_252955183.1">
    <property type="nucleotide sequence ID" value="NZ_JAFIRR010000136.1"/>
</dbReference>
<keyword evidence="7 12" id="KW-0460">Magnesium</keyword>
<evidence type="ECO:0000256" key="10">
    <source>
        <dbReference type="ARBA" id="ARBA00023211"/>
    </source>
</evidence>
<keyword evidence="10 12" id="KW-0464">Manganese</keyword>